<organism evidence="1 2">
    <name type="scientific">Streptococcus saliviloxodontae</name>
    <dbReference type="NCBI Taxonomy" id="1349416"/>
    <lineage>
        <taxon>Bacteria</taxon>
        <taxon>Bacillati</taxon>
        <taxon>Bacillota</taxon>
        <taxon>Bacilli</taxon>
        <taxon>Lactobacillales</taxon>
        <taxon>Streptococcaceae</taxon>
        <taxon>Streptococcus</taxon>
    </lineage>
</organism>
<comment type="caution">
    <text evidence="1">The sequence shown here is derived from an EMBL/GenBank/DDBJ whole genome shotgun (WGS) entry which is preliminary data.</text>
</comment>
<evidence type="ECO:0000313" key="2">
    <source>
        <dbReference type="Proteomes" id="UP000809081"/>
    </source>
</evidence>
<dbReference type="RefSeq" id="WP_205016337.1">
    <property type="nucleotide sequence ID" value="NZ_JAFBEI010000002.1"/>
</dbReference>
<gene>
    <name evidence="1" type="ORF">JOC31_000180</name>
</gene>
<reference evidence="1 2" key="1">
    <citation type="submission" date="2021-01" db="EMBL/GenBank/DDBJ databases">
        <title>Genomic Encyclopedia of Type Strains, Phase IV (KMG-IV): sequencing the most valuable type-strain genomes for metagenomic binning, comparative biology and taxonomic classification.</title>
        <authorList>
            <person name="Goeker M."/>
        </authorList>
    </citation>
    <scope>NUCLEOTIDE SEQUENCE [LARGE SCALE GENOMIC DNA]</scope>
    <source>
        <strain evidence="1 2">DSM 27513</strain>
    </source>
</reference>
<sequence>MNYFLKSHVALTDTNCHALFHEFLISDDNGNDYYIRMPKEMKEVRFLLRFKSSQALGKRETELLEEICHGEAFQNCRTSYDDFLVFASDHDLGVDVLYNRL</sequence>
<dbReference type="Proteomes" id="UP000809081">
    <property type="component" value="Unassembled WGS sequence"/>
</dbReference>
<keyword evidence="2" id="KW-1185">Reference proteome</keyword>
<evidence type="ECO:0000313" key="1">
    <source>
        <dbReference type="EMBL" id="MBM7635389.1"/>
    </source>
</evidence>
<proteinExistence type="predicted"/>
<dbReference type="EMBL" id="JAFBEI010000002">
    <property type="protein sequence ID" value="MBM7635389.1"/>
    <property type="molecule type" value="Genomic_DNA"/>
</dbReference>
<name>A0ABS2PIY0_9STRE</name>
<accession>A0ABS2PIY0</accession>
<protein>
    <submittedName>
        <fullName evidence="1">Uncharacterized protein</fullName>
    </submittedName>
</protein>